<sequence length="254" mass="26854">MWFSGVSSPFHQLAQGGGPPSPSAFGGAPNCSVSTAPLPPVSPSSTVRPKEEPRSANSQSRSEDLSLSPPIKAALTKGVGFGKLESEGVPSPPHVPSLVPPLPSTNPSLLDSLFAIQMSNTDPSDWSSSNAEGLTSSVGPESPSVIPPDVNPRSAFIKVTDKIWRGISLREGNRIFFCERCSFVTKYKNAVIIHNRIHTGEKPYECNICHKTFSQSSNLKTHKMTKHKQDETPAAFAGVGGSMEENGGSGDGGD</sequence>
<feature type="region of interest" description="Disordered" evidence="10">
    <location>
        <begin position="231"/>
        <end position="254"/>
    </location>
</feature>
<keyword evidence="5" id="KW-0862">Zinc</keyword>
<dbReference type="EMBL" id="OB660234">
    <property type="protein sequence ID" value="CAD7223648.1"/>
    <property type="molecule type" value="Genomic_DNA"/>
</dbReference>
<evidence type="ECO:0000256" key="7">
    <source>
        <dbReference type="ARBA" id="ARBA00023163"/>
    </source>
</evidence>
<feature type="region of interest" description="Disordered" evidence="10">
    <location>
        <begin position="121"/>
        <end position="149"/>
    </location>
</feature>
<evidence type="ECO:0000256" key="8">
    <source>
        <dbReference type="ARBA" id="ARBA00023242"/>
    </source>
</evidence>
<evidence type="ECO:0000256" key="3">
    <source>
        <dbReference type="ARBA" id="ARBA00022737"/>
    </source>
</evidence>
<evidence type="ECO:0000256" key="4">
    <source>
        <dbReference type="ARBA" id="ARBA00022771"/>
    </source>
</evidence>
<evidence type="ECO:0000313" key="11">
    <source>
        <dbReference type="EMBL" id="CAD7223648.1"/>
    </source>
</evidence>
<dbReference type="GO" id="GO:0005634">
    <property type="term" value="C:nucleus"/>
    <property type="evidence" value="ECO:0007669"/>
    <property type="project" value="UniProtKB-SubCell"/>
</dbReference>
<keyword evidence="2" id="KW-0479">Metal-binding</keyword>
<evidence type="ECO:0000256" key="5">
    <source>
        <dbReference type="ARBA" id="ARBA00022833"/>
    </source>
</evidence>
<feature type="region of interest" description="Disordered" evidence="10">
    <location>
        <begin position="83"/>
        <end position="102"/>
    </location>
</feature>
<keyword evidence="8" id="KW-0539">Nucleus</keyword>
<comment type="similarity">
    <text evidence="9">Belongs to the sal C2H2-type zinc-finger protein family.</text>
</comment>
<dbReference type="GO" id="GO:0000981">
    <property type="term" value="F:DNA-binding transcription factor activity, RNA polymerase II-specific"/>
    <property type="evidence" value="ECO:0007669"/>
    <property type="project" value="TreeGrafter"/>
</dbReference>
<name>A0A7R8W6S6_9CRUS</name>
<dbReference type="Gene3D" id="3.30.160.60">
    <property type="entry name" value="Classic Zinc Finger"/>
    <property type="match status" value="2"/>
</dbReference>
<keyword evidence="4" id="KW-0863">Zinc-finger</keyword>
<gene>
    <name evidence="11" type="ORF">CTOB1V02_LOCUS1628</name>
</gene>
<protein>
    <submittedName>
        <fullName evidence="11">Uncharacterized protein</fullName>
    </submittedName>
</protein>
<dbReference type="AlphaFoldDB" id="A0A7R8W6S6"/>
<dbReference type="InterPro" id="IPR051565">
    <property type="entry name" value="Sal_C2H2-zinc-finger"/>
</dbReference>
<dbReference type="OrthoDB" id="6431404at2759"/>
<accession>A0A7R8W6S6</accession>
<dbReference type="GO" id="GO:0000978">
    <property type="term" value="F:RNA polymerase II cis-regulatory region sequence-specific DNA binding"/>
    <property type="evidence" value="ECO:0007669"/>
    <property type="project" value="TreeGrafter"/>
</dbReference>
<keyword evidence="6" id="KW-0805">Transcription regulation</keyword>
<evidence type="ECO:0000256" key="6">
    <source>
        <dbReference type="ARBA" id="ARBA00023015"/>
    </source>
</evidence>
<dbReference type="GO" id="GO:0008270">
    <property type="term" value="F:zinc ion binding"/>
    <property type="evidence" value="ECO:0007669"/>
    <property type="project" value="UniProtKB-KW"/>
</dbReference>
<evidence type="ECO:0000256" key="1">
    <source>
        <dbReference type="ARBA" id="ARBA00004123"/>
    </source>
</evidence>
<dbReference type="FunFam" id="3.30.160.60:FF:000176">
    <property type="entry name" value="zinc finger protein 70"/>
    <property type="match status" value="1"/>
</dbReference>
<dbReference type="PROSITE" id="PS00028">
    <property type="entry name" value="ZINC_FINGER_C2H2_1"/>
    <property type="match status" value="1"/>
</dbReference>
<dbReference type="PANTHER" id="PTHR23233:SF84">
    <property type="entry name" value="FI23031P1"/>
    <property type="match status" value="1"/>
</dbReference>
<feature type="region of interest" description="Disordered" evidence="10">
    <location>
        <begin position="1"/>
        <end position="71"/>
    </location>
</feature>
<keyword evidence="3" id="KW-0677">Repeat</keyword>
<comment type="subcellular location">
    <subcellularLocation>
        <location evidence="1">Nucleus</location>
    </subcellularLocation>
</comment>
<dbReference type="InterPro" id="IPR036236">
    <property type="entry name" value="Znf_C2H2_sf"/>
</dbReference>
<keyword evidence="7" id="KW-0804">Transcription</keyword>
<feature type="compositionally biased region" description="Pro residues" evidence="10">
    <location>
        <begin position="90"/>
        <end position="102"/>
    </location>
</feature>
<dbReference type="Pfam" id="PF00096">
    <property type="entry name" value="zf-C2H2"/>
    <property type="match status" value="1"/>
</dbReference>
<evidence type="ECO:0000256" key="9">
    <source>
        <dbReference type="ARBA" id="ARBA00038474"/>
    </source>
</evidence>
<proteinExistence type="inferred from homology"/>
<organism evidence="11">
    <name type="scientific">Cyprideis torosa</name>
    <dbReference type="NCBI Taxonomy" id="163714"/>
    <lineage>
        <taxon>Eukaryota</taxon>
        <taxon>Metazoa</taxon>
        <taxon>Ecdysozoa</taxon>
        <taxon>Arthropoda</taxon>
        <taxon>Crustacea</taxon>
        <taxon>Oligostraca</taxon>
        <taxon>Ostracoda</taxon>
        <taxon>Podocopa</taxon>
        <taxon>Podocopida</taxon>
        <taxon>Cytherocopina</taxon>
        <taxon>Cytheroidea</taxon>
        <taxon>Cytherideidae</taxon>
        <taxon>Cyprideis</taxon>
    </lineage>
</organism>
<dbReference type="SUPFAM" id="SSF57667">
    <property type="entry name" value="beta-beta-alpha zinc fingers"/>
    <property type="match status" value="1"/>
</dbReference>
<reference evidence="11" key="1">
    <citation type="submission" date="2020-11" db="EMBL/GenBank/DDBJ databases">
        <authorList>
            <person name="Tran Van P."/>
        </authorList>
    </citation>
    <scope>NUCLEOTIDE SEQUENCE</scope>
</reference>
<dbReference type="PROSITE" id="PS50157">
    <property type="entry name" value="ZINC_FINGER_C2H2_2"/>
    <property type="match status" value="2"/>
</dbReference>
<feature type="compositionally biased region" description="Polar residues" evidence="10">
    <location>
        <begin position="121"/>
        <end position="139"/>
    </location>
</feature>
<dbReference type="InterPro" id="IPR013087">
    <property type="entry name" value="Znf_C2H2_type"/>
</dbReference>
<feature type="compositionally biased region" description="Polar residues" evidence="10">
    <location>
        <begin position="1"/>
        <end position="10"/>
    </location>
</feature>
<dbReference type="PANTHER" id="PTHR23233">
    <property type="entry name" value="SAL-LIKE PROTEIN"/>
    <property type="match status" value="1"/>
</dbReference>
<evidence type="ECO:0000256" key="10">
    <source>
        <dbReference type="SAM" id="MobiDB-lite"/>
    </source>
</evidence>
<evidence type="ECO:0000256" key="2">
    <source>
        <dbReference type="ARBA" id="ARBA00022723"/>
    </source>
</evidence>
<dbReference type="SMART" id="SM00355">
    <property type="entry name" value="ZnF_C2H2"/>
    <property type="match status" value="2"/>
</dbReference>